<dbReference type="Proteomes" id="UP000695000">
    <property type="component" value="Unplaced"/>
</dbReference>
<reference evidence="2" key="1">
    <citation type="submission" date="2025-08" db="UniProtKB">
        <authorList>
            <consortium name="RefSeq"/>
        </authorList>
    </citation>
    <scope>IDENTIFICATION</scope>
    <source>
        <tissue evidence="2">Whole Larva</tissue>
    </source>
</reference>
<accession>A0ABM1MKQ2</accession>
<name>A0ABM1MKQ2_NICVS</name>
<organism evidence="1 2">
    <name type="scientific">Nicrophorus vespilloides</name>
    <name type="common">Boreal carrion beetle</name>
    <dbReference type="NCBI Taxonomy" id="110193"/>
    <lineage>
        <taxon>Eukaryota</taxon>
        <taxon>Metazoa</taxon>
        <taxon>Ecdysozoa</taxon>
        <taxon>Arthropoda</taxon>
        <taxon>Hexapoda</taxon>
        <taxon>Insecta</taxon>
        <taxon>Pterygota</taxon>
        <taxon>Neoptera</taxon>
        <taxon>Endopterygota</taxon>
        <taxon>Coleoptera</taxon>
        <taxon>Polyphaga</taxon>
        <taxon>Staphyliniformia</taxon>
        <taxon>Silphidae</taxon>
        <taxon>Nicrophorinae</taxon>
        <taxon>Nicrophorus</taxon>
    </lineage>
</organism>
<dbReference type="GeneID" id="108561635"/>
<proteinExistence type="predicted"/>
<sequence length="185" mass="21471">MTVLSYRKALETVQRRGAIRICSAYRTLSQDAVQVIAGVPPIELLDLERGERQRGSTKADTRARLLQDKWHNQALSAHGCFGKYLHFFVKKEDERCWYCEEDDSPEHTLFRSCRWVERKHEAEAELGVLLEPENVISEMLKSVDSWNIVAAYISEVLLSNEEDERRLQSNIVIQVLFAGEEEERF</sequence>
<protein>
    <submittedName>
        <fullName evidence="2">Uncharacterized protein LOC108561635</fullName>
    </submittedName>
</protein>
<evidence type="ECO:0000313" key="2">
    <source>
        <dbReference type="RefSeq" id="XP_017775152.1"/>
    </source>
</evidence>
<dbReference type="RefSeq" id="XP_017775152.1">
    <property type="nucleotide sequence ID" value="XM_017919663.1"/>
</dbReference>
<gene>
    <name evidence="2" type="primary">LOC108561635</name>
</gene>
<evidence type="ECO:0000313" key="1">
    <source>
        <dbReference type="Proteomes" id="UP000695000"/>
    </source>
</evidence>
<keyword evidence="1" id="KW-1185">Reference proteome</keyword>